<dbReference type="GO" id="GO:0016874">
    <property type="term" value="F:ligase activity"/>
    <property type="evidence" value="ECO:0007669"/>
    <property type="project" value="UniProtKB-KW"/>
</dbReference>
<dbReference type="AlphaFoldDB" id="A0A2P6TIR5"/>
<gene>
    <name evidence="5" type="ORF">C2E21_6897</name>
</gene>
<evidence type="ECO:0000256" key="1">
    <source>
        <dbReference type="ARBA" id="ARBA00022574"/>
    </source>
</evidence>
<reference evidence="5 6" key="1">
    <citation type="journal article" date="2018" name="Plant J.">
        <title>Genome sequences of Chlorella sorokiniana UTEX 1602 and Micractinium conductrix SAG 241.80: implications to maltose excretion by a green alga.</title>
        <authorList>
            <person name="Arriola M.B."/>
            <person name="Velmurugan N."/>
            <person name="Zhang Y."/>
            <person name="Plunkett M.H."/>
            <person name="Hondzo H."/>
            <person name="Barney B.M."/>
        </authorList>
    </citation>
    <scope>NUCLEOTIDE SEQUENCE [LARGE SCALE GENOMIC DNA]</scope>
    <source>
        <strain evidence="6">UTEX 1602</strain>
    </source>
</reference>
<comment type="caution">
    <text evidence="5">The sequence shown here is derived from an EMBL/GenBank/DDBJ whole genome shotgun (WGS) entry which is preliminary data.</text>
</comment>
<feature type="repeat" description="WD" evidence="3">
    <location>
        <begin position="219"/>
        <end position="255"/>
    </location>
</feature>
<dbReference type="InterPro" id="IPR001680">
    <property type="entry name" value="WD40_rpt"/>
</dbReference>
<evidence type="ECO:0000256" key="4">
    <source>
        <dbReference type="SAM" id="MobiDB-lite"/>
    </source>
</evidence>
<dbReference type="InterPro" id="IPR015943">
    <property type="entry name" value="WD40/YVTN_repeat-like_dom_sf"/>
</dbReference>
<evidence type="ECO:0000313" key="5">
    <source>
        <dbReference type="EMBL" id="PRW39135.1"/>
    </source>
</evidence>
<dbReference type="PRINTS" id="PR00320">
    <property type="entry name" value="GPROTEINBRPT"/>
</dbReference>
<dbReference type="PROSITE" id="PS50082">
    <property type="entry name" value="WD_REPEATS_2"/>
    <property type="match status" value="1"/>
</dbReference>
<keyword evidence="2" id="KW-0677">Repeat</keyword>
<protein>
    <submittedName>
        <fullName evidence="5">E3 ubiquitin ligase complex SCF subunit sconB</fullName>
    </submittedName>
</protein>
<dbReference type="PANTHER" id="PTHR22847">
    <property type="entry name" value="WD40 REPEAT PROTEIN"/>
    <property type="match status" value="1"/>
</dbReference>
<evidence type="ECO:0000313" key="6">
    <source>
        <dbReference type="Proteomes" id="UP000239899"/>
    </source>
</evidence>
<dbReference type="InterPro" id="IPR036322">
    <property type="entry name" value="WD40_repeat_dom_sf"/>
</dbReference>
<feature type="compositionally biased region" description="Low complexity" evidence="4">
    <location>
        <begin position="64"/>
        <end position="73"/>
    </location>
</feature>
<dbReference type="GO" id="GO:1990234">
    <property type="term" value="C:transferase complex"/>
    <property type="evidence" value="ECO:0007669"/>
    <property type="project" value="UniProtKB-ARBA"/>
</dbReference>
<dbReference type="OrthoDB" id="511393at2759"/>
<dbReference type="InterPro" id="IPR020472">
    <property type="entry name" value="WD40_PAC1"/>
</dbReference>
<keyword evidence="6" id="KW-1185">Reference proteome</keyword>
<proteinExistence type="predicted"/>
<dbReference type="PANTHER" id="PTHR22847:SF637">
    <property type="entry name" value="WD REPEAT DOMAIN 5B"/>
    <property type="match status" value="1"/>
</dbReference>
<dbReference type="PROSITE" id="PS50294">
    <property type="entry name" value="WD_REPEATS_REGION"/>
    <property type="match status" value="1"/>
</dbReference>
<feature type="region of interest" description="Disordered" evidence="4">
    <location>
        <begin position="64"/>
        <end position="83"/>
    </location>
</feature>
<dbReference type="Gene3D" id="2.130.10.10">
    <property type="entry name" value="YVTN repeat-like/Quinoprotein amine dehydrogenase"/>
    <property type="match status" value="2"/>
</dbReference>
<dbReference type="Pfam" id="PF00400">
    <property type="entry name" value="WD40"/>
    <property type="match status" value="3"/>
</dbReference>
<feature type="region of interest" description="Disordered" evidence="4">
    <location>
        <begin position="493"/>
        <end position="512"/>
    </location>
</feature>
<name>A0A2P6TIR5_CHLSO</name>
<accession>A0A2P6TIR5</accession>
<dbReference type="SUPFAM" id="SSF50978">
    <property type="entry name" value="WD40 repeat-like"/>
    <property type="match status" value="1"/>
</dbReference>
<evidence type="ECO:0000256" key="2">
    <source>
        <dbReference type="ARBA" id="ARBA00022737"/>
    </source>
</evidence>
<dbReference type="EMBL" id="LHPG02000014">
    <property type="protein sequence ID" value="PRW39135.1"/>
    <property type="molecule type" value="Genomic_DNA"/>
</dbReference>
<sequence length="650" mass="68305">MEHPATLDSLEPDAFAAVCGHLQHSDVAALAASSAALRHAVATNDRLWASLYHRQFPQPWARLTQRQGPRQGRQGAGSGVAPGGWRETFLRTHDACYQLASTDPCCREWTTDASAVHLAAIHGSGDKRLTLMAQGSGVELRCAPQLSPDKSFQLYGHTARVSSAAVLHPSAFSATAVQRVGVVTGSHDQTVRLWAGNCDPDSWEFRSQPLSLLTPLRTLRGHQEAVTALQLMTSNTGVTIAATGSKDRTVRLWGLAPLVPSPVQKPGIATLRGHGAPITCLALAGGSLEGSTGSSSRGSSSSGGGGSIASGTWLLSGSLDARVKQWDAFHGSCVGTAKCGMPIAACQPAVAAPELQPHSLLVSGGTQVQLLDLRCLRPVAGVAVPAERGEAVHCFCQWGWDLAVGSSDGARVFDIRQLPSLGSSSTAAAGAGGATTGVGRTAPERLRLVGHARPVTSIHVDRLKVVTATDRYGPGPVRVWCGDTGEPVAELDSCLPPAPQPQPGAELGTQRLGKSLSLRRDGSKPRLLKQLTTADAAADRAPLSKHDLEDLVLPPMGAAAAAPGGGHPRMDGGDSGCMVRYLSRDSIKAEHVVELTQSVSIQLERVSSSRRVIEAAKRTLQKEAEEVHHLPRIPSADLLPTLERVVSRRR</sequence>
<keyword evidence="1 3" id="KW-0853">WD repeat</keyword>
<dbReference type="STRING" id="3076.A0A2P6TIR5"/>
<organism evidence="5 6">
    <name type="scientific">Chlorella sorokiniana</name>
    <name type="common">Freshwater green alga</name>
    <dbReference type="NCBI Taxonomy" id="3076"/>
    <lineage>
        <taxon>Eukaryota</taxon>
        <taxon>Viridiplantae</taxon>
        <taxon>Chlorophyta</taxon>
        <taxon>core chlorophytes</taxon>
        <taxon>Trebouxiophyceae</taxon>
        <taxon>Chlorellales</taxon>
        <taxon>Chlorellaceae</taxon>
        <taxon>Chlorella clade</taxon>
        <taxon>Chlorella</taxon>
    </lineage>
</organism>
<dbReference type="Proteomes" id="UP000239899">
    <property type="component" value="Unassembled WGS sequence"/>
</dbReference>
<dbReference type="SMART" id="SM00320">
    <property type="entry name" value="WD40"/>
    <property type="match status" value="4"/>
</dbReference>
<evidence type="ECO:0000256" key="3">
    <source>
        <dbReference type="PROSITE-ProRule" id="PRU00221"/>
    </source>
</evidence>